<evidence type="ECO:0000256" key="1">
    <source>
        <dbReference type="ARBA" id="ARBA00022737"/>
    </source>
</evidence>
<feature type="domain" description="Teneurin-like YD-shell" evidence="2">
    <location>
        <begin position="328"/>
        <end position="634"/>
    </location>
</feature>
<gene>
    <name evidence="3" type="ORF">BLL40_02740</name>
</gene>
<dbReference type="PANTHER" id="PTHR32305">
    <property type="match status" value="1"/>
</dbReference>
<dbReference type="EMBL" id="MRWQ01000001">
    <property type="protein sequence ID" value="OKL38352.1"/>
    <property type="molecule type" value="Genomic_DNA"/>
</dbReference>
<dbReference type="Gene3D" id="2.180.10.10">
    <property type="entry name" value="RHS repeat-associated core"/>
    <property type="match status" value="2"/>
</dbReference>
<dbReference type="NCBIfam" id="TIGR03696">
    <property type="entry name" value="Rhs_assc_core"/>
    <property type="match status" value="1"/>
</dbReference>
<name>A0A1Q5P8D1_9BACI</name>
<dbReference type="Pfam" id="PF14412">
    <property type="entry name" value="AHH"/>
    <property type="match status" value="1"/>
</dbReference>
<dbReference type="PANTHER" id="PTHR32305:SF17">
    <property type="entry name" value="TRNA NUCLEASE WAPA"/>
    <property type="match status" value="1"/>
</dbReference>
<dbReference type="STRING" id="1714354.BLL40_02740"/>
<evidence type="ECO:0000313" key="4">
    <source>
        <dbReference type="Proteomes" id="UP000186524"/>
    </source>
</evidence>
<dbReference type="InterPro" id="IPR032871">
    <property type="entry name" value="AHH_dom_containing"/>
</dbReference>
<organism evidence="3 4">
    <name type="scientific">Domibacillus mangrovi</name>
    <dbReference type="NCBI Taxonomy" id="1714354"/>
    <lineage>
        <taxon>Bacteria</taxon>
        <taxon>Bacillati</taxon>
        <taxon>Bacillota</taxon>
        <taxon>Bacilli</taxon>
        <taxon>Bacillales</taxon>
        <taxon>Bacillaceae</taxon>
        <taxon>Domibacillus</taxon>
    </lineage>
</organism>
<reference evidence="3 4" key="1">
    <citation type="submission" date="2016-12" db="EMBL/GenBank/DDBJ databases">
        <title>Domibacillus sp. SAOS 44 whole genome sequencing.</title>
        <authorList>
            <person name="Verma A."/>
            <person name="Krishnamurthi S."/>
        </authorList>
    </citation>
    <scope>NUCLEOTIDE SEQUENCE [LARGE SCALE GENOMIC DNA]</scope>
    <source>
        <strain evidence="3 4">SAOS 44</strain>
    </source>
</reference>
<feature type="non-terminal residue" evidence="3">
    <location>
        <position position="1"/>
    </location>
</feature>
<accession>A0A1Q5P8D1</accession>
<dbReference type="InterPro" id="IPR056823">
    <property type="entry name" value="TEN-like_YD-shell"/>
</dbReference>
<protein>
    <recommendedName>
        <fullName evidence="2">Teneurin-like YD-shell domain-containing protein</fullName>
    </recommendedName>
</protein>
<feature type="domain" description="Teneurin-like YD-shell" evidence="2">
    <location>
        <begin position="19"/>
        <end position="160"/>
    </location>
</feature>
<evidence type="ECO:0000313" key="3">
    <source>
        <dbReference type="EMBL" id="OKL38352.1"/>
    </source>
</evidence>
<dbReference type="InterPro" id="IPR050708">
    <property type="entry name" value="T6SS_VgrG/RHS"/>
</dbReference>
<dbReference type="InterPro" id="IPR022385">
    <property type="entry name" value="Rhs_assc_core"/>
</dbReference>
<comment type="caution">
    <text evidence="3">The sequence shown here is derived from an EMBL/GenBank/DDBJ whole genome shotgun (WGS) entry which is preliminary data.</text>
</comment>
<dbReference type="AlphaFoldDB" id="A0A1Q5P8D1"/>
<evidence type="ECO:0000259" key="2">
    <source>
        <dbReference type="Pfam" id="PF25023"/>
    </source>
</evidence>
<dbReference type="RefSeq" id="WP_173799878.1">
    <property type="nucleotide sequence ID" value="NZ_MRWQ01000001.1"/>
</dbReference>
<sequence>DPLGYKVSYTYNNFSQPLTVTDVDGTMTYQYNAYGDVIKEINPLNEETTYTYYEPYGNVKTMTPPGGVAETYEYDAMQNYANKFSDALGRKTSIINDKYGNAKEVTDPKGNKVTFDYDEQERLKSAVDEKGNKTSYVYDDNGNLKTITNPRGYTTTMDYNNQNQFMSREEPLGQKTIYGYDALGNMTTETKPDGAIVKTDYDANSQPTDIRINGYLKWHYEYDKNGNTTVIQNGEDQKITSLTYDKADKLKTVTKEQQAIEYGYSVTETLTDIKGMSGAAFFTQRLAFDPADRLKNVYRNGAVQGAYDYYPTGEPKQRRYVNGIWTDYTYDNAQQMKTLKVTKGTTVLLDESLGYDLNGNINAVTSSSGNKAFTYDKTNQLETQSIDSAQLSESYVYDAVGNRESKTTVKNGVTTTTAYTYDANNQLKTVGGGQAYTYDSNGNRTKDSQYTYVYNKFDQLTDIKTNAGVTVATFKYDDEGRRVSKTAGGQTTNYHYGQGINVLFETDTAGNITAEYLYDPDGFPLVMTKGGQNYYYTYNVLKEITGLTNASGTVVASYTYDAWGNILSQSGTMAVENKIRYKGYRYDDETKLYYLIARYYQPTEGVFLSPDPEGGDTNDPKTQNGYAYASSNPVMMSDPDGNVAWLVVNAGFAAYSGYKAYKSGKGWQGVAGAAAMGAIGGGKFKVAKAGIKSIKKKPFQVHHFATNKSKRYTKQFQKIANKYDLDLDAGWNKKRMRHQGRHPNAYHDYMLRNMKKLDRYAKGNKKDFQRGYRSLRKNVQKNPAMLYSNYWKKGR</sequence>
<dbReference type="InterPro" id="IPR031325">
    <property type="entry name" value="RHS_repeat"/>
</dbReference>
<keyword evidence="1" id="KW-0677">Repeat</keyword>
<dbReference type="InterPro" id="IPR006530">
    <property type="entry name" value="YD"/>
</dbReference>
<dbReference type="NCBIfam" id="TIGR01643">
    <property type="entry name" value="YD_repeat_2x"/>
    <property type="match status" value="5"/>
</dbReference>
<proteinExistence type="predicted"/>
<keyword evidence="4" id="KW-1185">Reference proteome</keyword>
<dbReference type="Proteomes" id="UP000186524">
    <property type="component" value="Unassembled WGS sequence"/>
</dbReference>
<dbReference type="Pfam" id="PF25023">
    <property type="entry name" value="TEN_YD-shell"/>
    <property type="match status" value="2"/>
</dbReference>
<dbReference type="Pfam" id="PF05593">
    <property type="entry name" value="RHS_repeat"/>
    <property type="match status" value="1"/>
</dbReference>